<dbReference type="InterPro" id="IPR057670">
    <property type="entry name" value="SH3_retrovirus"/>
</dbReference>
<dbReference type="Gene3D" id="3.30.420.10">
    <property type="entry name" value="Ribonuclease H-like superfamily/Ribonuclease H"/>
    <property type="match status" value="1"/>
</dbReference>
<feature type="transmembrane region" description="Helical" evidence="8">
    <location>
        <begin position="2802"/>
        <end position="2828"/>
    </location>
</feature>
<keyword evidence="3 8" id="KW-1133">Transmembrane helix</keyword>
<evidence type="ECO:0000256" key="2">
    <source>
        <dbReference type="ARBA" id="ARBA00022692"/>
    </source>
</evidence>
<dbReference type="EMBL" id="LGRX02023976">
    <property type="protein sequence ID" value="KAK3254193.1"/>
    <property type="molecule type" value="Genomic_DNA"/>
</dbReference>
<keyword evidence="4 8" id="KW-0472">Membrane</keyword>
<dbReference type="InterPro" id="IPR012337">
    <property type="entry name" value="RNaseH-like_sf"/>
</dbReference>
<feature type="region of interest" description="Disordered" evidence="7">
    <location>
        <begin position="2881"/>
        <end position="2901"/>
    </location>
</feature>
<feature type="transmembrane region" description="Helical" evidence="8">
    <location>
        <begin position="394"/>
        <end position="411"/>
    </location>
</feature>
<dbReference type="InterPro" id="IPR001584">
    <property type="entry name" value="Integrase_cat-core"/>
</dbReference>
<reference evidence="11 12" key="1">
    <citation type="journal article" date="2015" name="Genome Biol. Evol.">
        <title>Comparative Genomics of a Bacterivorous Green Alga Reveals Evolutionary Causalities and Consequences of Phago-Mixotrophic Mode of Nutrition.</title>
        <authorList>
            <person name="Burns J.A."/>
            <person name="Paasch A."/>
            <person name="Narechania A."/>
            <person name="Kim E."/>
        </authorList>
    </citation>
    <scope>NUCLEOTIDE SEQUENCE [LARGE SCALE GENOMIC DNA]</scope>
    <source>
        <strain evidence="11 12">PLY_AMNH</strain>
    </source>
</reference>
<feature type="transmembrane region" description="Helical" evidence="8">
    <location>
        <begin position="2953"/>
        <end position="2975"/>
    </location>
</feature>
<dbReference type="SUPFAM" id="SSF53098">
    <property type="entry name" value="Ribonuclease H-like"/>
    <property type="match status" value="1"/>
</dbReference>
<feature type="region of interest" description="Disordered" evidence="7">
    <location>
        <begin position="1295"/>
        <end position="1382"/>
    </location>
</feature>
<feature type="compositionally biased region" description="Acidic residues" evidence="7">
    <location>
        <begin position="1354"/>
        <end position="1369"/>
    </location>
</feature>
<evidence type="ECO:0000256" key="1">
    <source>
        <dbReference type="ARBA" id="ARBA00004141"/>
    </source>
</evidence>
<feature type="compositionally biased region" description="Polar residues" evidence="7">
    <location>
        <begin position="517"/>
        <end position="529"/>
    </location>
</feature>
<comment type="caution">
    <text evidence="11">The sequence shown here is derived from an EMBL/GenBank/DDBJ whole genome shotgun (WGS) entry which is preliminary data.</text>
</comment>
<dbReference type="InterPro" id="IPR036397">
    <property type="entry name" value="RNaseH_sf"/>
</dbReference>
<evidence type="ECO:0000313" key="11">
    <source>
        <dbReference type="EMBL" id="KAK3254193.1"/>
    </source>
</evidence>
<evidence type="ECO:0000259" key="10">
    <source>
        <dbReference type="PROSITE" id="PS50994"/>
    </source>
</evidence>
<evidence type="ECO:0000256" key="4">
    <source>
        <dbReference type="ARBA" id="ARBA00023136"/>
    </source>
</evidence>
<dbReference type="Pfam" id="PF25597">
    <property type="entry name" value="SH3_retrovirus"/>
    <property type="match status" value="1"/>
</dbReference>
<dbReference type="Pfam" id="PF05869">
    <property type="entry name" value="Dam"/>
    <property type="match status" value="1"/>
</dbReference>
<dbReference type="InterPro" id="IPR013103">
    <property type="entry name" value="RVT_2"/>
</dbReference>
<dbReference type="Gene3D" id="1.20.1640.10">
    <property type="entry name" value="Multidrug efflux transporter AcrB transmembrane domain"/>
    <property type="match status" value="1"/>
</dbReference>
<evidence type="ECO:0000259" key="9">
    <source>
        <dbReference type="PROSITE" id="PS50156"/>
    </source>
</evidence>
<dbReference type="Proteomes" id="UP001190700">
    <property type="component" value="Unassembled WGS sequence"/>
</dbReference>
<feature type="region of interest" description="Disordered" evidence="7">
    <location>
        <begin position="517"/>
        <end position="547"/>
    </location>
</feature>
<feature type="domain" description="SSD" evidence="9">
    <location>
        <begin position="2788"/>
        <end position="2828"/>
    </location>
</feature>
<sequence length="3279" mass="361958">MVNFACTSAARLYVKFPEFSAIACLVLVASLCGILVKQEITLDTGIKAFHTRHTAISDHDTSTALASMWLDTFPTESASSASRHLLGDEGHAKRDHRFNWQDRGLDGEWNGRQELHVLFRAKDGDVMDPEHLQTLCDVKQYVENSPKYMSSCLPAVGSSGSAPSEVGCSPAWSILDLRTDYTIAGGGARLDRLQDAASMLAASGYISTLNEICRHSNGSQVLCAMSDGICDEDSCDDTCMVDGWLNACEFLHQVQPTDQELINLARVPRGTLPSGCCSMRDCNKVDMTRVHANLLGGATIQAWAKRLGKRSYAKPLELLVDRWFGKSAPGSPERQLESNVTRLAFRLNDSKATDDFVAAAGAHIGKMSSSHLEVVWRQWDFYEKEETTQLMFDVRWAAGSFLFVFIFMWAATGSLVVTTGGMVGVMLSFPVALFLYVVGCHVRWVGLLNFLGLFLITGIGADDIFVVWEHWKQAPVQGDRVEDRIFRMAWTLHRSATAMAATSFTTAAVRTPCSAPLSQAGKSYSQATTPSPPGDAPAYEEKPGESSLRDIALSSQQEQISALTEMMKGLSAQLYDMRSLNRSAPRATVPVDQHLNSSPAGGRRPLPSLSDMTKGLSADSYFSGKETDQEGIWDEWLAKVKPSLRHPSLALLLSESTPLHMVRGDDLYLEEANQLFYDFLCRVTTGTANAVVRSYEQHSDGHGAWLELSKLRRNTSVVYFITQVDKLLSLPNQLSRLAPPLPTFLESKETLWRVREYSANARVTPSGKPLCMETVETIFSAMAIVRLHPDYKLLKAKFMSETLPTASVLSDQVTSHYDTILAPRAAVAQTAHALDTQSETAGAIAEDRRKQEEAKRKRLAVKVPCPVCHRLGHPAKDCFIKNIEKREAFFKKASPTTKAAILKRVADYEKHGSLPKPGEHLGAAAGQSELHPGLEEAGEVLFAIREAVPSDLHPGLSETGEDIYASYSGSGLLESGRSSISSWLTLCLASGQLSTCQSSVLVESSLLDGAQSALSSGPAEAGNLNISGSLPSSSAPCEPWISGRGSVPVESQSSVFPVFNYYSVLTEVGEPEVIVSHTAGECTGDNEGTVSAPRVELSSVGCPPRRARKKHHCYVPDKHSPVLSRRHRTKVVLIYDSWVYIDVLTAFFPDKARLKRTQAQWDDGRDQHLGDTFQISPRQLWFKPGLQRWHSIMMAGSVEIFLRAHHILDRGTTLPRGVEHTVSAEKILCQLRIIRQATDDMDILLKLESVMVRTSLVDLHSWASELGGPTRALIQVVEDFGGMLSLGEGWGTNAWPEYSDSGSDDDDSLPDLEDASDSDEEEEGMHLGQPVESDAGSIASLVSGSDSGSSDGDSLPDLEDASDSDGEEEGMYHGHSDEEEEYMSLGQPVEGVGYSPSDDWASGLFSPPRKTRFCSVALLPSDYYEDHCESYYDDACDDLVEDLDLGSDPRGECAWVPCDAWASGVCCAPDAGHAQVACGASAGSSGNQSAVDKSAVIDCGATKHIFNSVRVFNADYDTTACETFSVVQSQSVNSCGSGSVTFAKKDVKSGRMVGLQLLGTHCIPGQPFNLLSVVALEDAGFLVDFGARTVSKGGVVFSFARVGNQYIMHEDTYETLDTHLACAAKHTDDQRDRSDWKFEDTKPHFTTHGPFLLELFSSDDNHILDDYCTITDTCFGKDWAGKHCYGNPPFDHDIILQCLQKALTDFDRDPSNTKFMFILPKWVTASWWSLVSRFDVIHEYPAGAKIFSAPRESCYNVANLEPCGEDRVWIEDTKWPVVVLFKDSHTTEQLDIKLLQHVRLGHVGDKPVDHMFAQSVPMPISESQYSGSLVQHCPERCIACRLTKAIRPSVKPTGRELSKELGNLVWSDTCGPFKTSAGGYRWFVLFVDDSTTWICIFFLKLKSDYLKAFQLYLQEMKRLRSTMNLSSEYHMVLHIDGDSTMIAGQTAAFCEEHGIEQRHGSPYLHENQARVERSHRDVQAMARALLLTSGFDVSMWPLATRHAVYIFNRVFRKSLGWTSAYYLIRKKHADLSQLRVFGCMAYPFIDPTIREHKLSNRARELRYVGHSEVSSAYLLYDCESGKVVNSGMVTFSERLDTLGKVVTTWDPSAVTPLKTNFMVTTLDAPYRDPPPALLETAVLEQGVYLPEDSDEIVAVVKVETSDDVCWVSLSSYLKPGSDRLSLLRDCPSYGSVNAHYPLFTEVRAVTGKGDSEEAMICGRAIEPHAQPYCVVLLTNFTIMDLTAGDVRFPRTHTCLGVQAAETPTVQSSLLPEGVTEPKSHSQVLSSPGCTEWLNSIQDELEALVQIKKALLMMDEEDIPTGIKLLEMSLVLKVKLDKNRQLLKRKSRICVRGNKQEYGVDYYDTFAPCTQPSSVRIVITLALNLGLVVYHMDVDTAFLNSVFEEDLYVRLPRGLVYGGHRCAKLLKAVYGLKQAGKEWFDTSDAFIMGYDSRMQRSDVEPCLYFIRDTTLQVIIVAYVDDYLVATNDKSWYATFVASFHAQYACKDLGVLDLVMGIGVRWGSDTAYLSQSGYISQIISTYGLDDAKPARLPMSPGTALAPADGKGPMPYRALLGQLQWVARCNRPDIMAAVSVLSRFCATYGPEHFVALKQVVRYLKGTREYELVLRTVSVPGGGGTGPSRPLPLSIYTDSDYAGCKVTRRSTSGIAVFLCGSLIIFSSMIQKCVSLSTTEAEIIAMSEGAREVKYVLNVLDSLVDICRPVPMYCDNQGAIHLATDYVNNSRSKHIEVRNMYIRELVKAKDTEALYTGTDDNTSDIMTKPLALPIFRAFLANLISDIAPIRLFGLFMALLVAANYLLVVTWFPCVLVLHLKYCSGRCLGGRHVRPEGPQGVPGGDYAGGGLELPHRRSAASLYAQESADEEETGGLLASEQDDADADGEALPADGEAQTANFSFAAKTRMQEAEHGEEDGEATNAGTKEHWLRRIPSIMLPNLVIKARIPIVVAGGVLAACMFVLSQQLTEPAERASQWPKWHRQYRYYEVEQQFEFGREFDALGMGIYFGLDSSRLCRSLNDPPSEYDCPVPLDPAFHFDSLEAQSWLLQLCADLEVGSEEMQPHVRPGSVACWPSKMQDWLRDGGTTMPLPGKEFKERLVEFVKGTGTGSLRFDNGTEVVQMQIGFKSPLVWHEAPQVLRDEYSFWRDWLQERLARAPRGLQDGFVTTSWFRYAETYKALMESATWSLSLSLALAWLVLLLSTGSVILSMLSTLCIACVVRQSTPRDLPRCTMCSSLSHSPSAQRFGTCPAIGVTDDFVTEHCHRRG</sequence>
<comment type="similarity">
    <text evidence="6">Belongs to the dispatched family.</text>
</comment>
<dbReference type="PANTHER" id="PTHR45951:SF3">
    <property type="entry name" value="PROTEIN DISPATCHED"/>
    <property type="match status" value="1"/>
</dbReference>
<dbReference type="SUPFAM" id="SSF82866">
    <property type="entry name" value="Multidrug efflux transporter AcrB transmembrane domain"/>
    <property type="match status" value="1"/>
</dbReference>
<dbReference type="InterPro" id="IPR000731">
    <property type="entry name" value="SSD"/>
</dbReference>
<dbReference type="PROSITE" id="PS50994">
    <property type="entry name" value="INTEGRASE"/>
    <property type="match status" value="1"/>
</dbReference>
<feature type="transmembrane region" description="Helical" evidence="8">
    <location>
        <begin position="417"/>
        <end position="438"/>
    </location>
</feature>
<evidence type="ECO:0008006" key="13">
    <source>
        <dbReference type="Google" id="ProtNLM"/>
    </source>
</evidence>
<dbReference type="InterPro" id="IPR052081">
    <property type="entry name" value="Dispatched_Hh_regulator"/>
</dbReference>
<organism evidence="11 12">
    <name type="scientific">Cymbomonas tetramitiformis</name>
    <dbReference type="NCBI Taxonomy" id="36881"/>
    <lineage>
        <taxon>Eukaryota</taxon>
        <taxon>Viridiplantae</taxon>
        <taxon>Chlorophyta</taxon>
        <taxon>Pyramimonadophyceae</taxon>
        <taxon>Pyramimonadales</taxon>
        <taxon>Pyramimonadaceae</taxon>
        <taxon>Cymbomonas</taxon>
    </lineage>
</organism>
<evidence type="ECO:0000256" key="3">
    <source>
        <dbReference type="ARBA" id="ARBA00022989"/>
    </source>
</evidence>
<protein>
    <recommendedName>
        <fullName evidence="13">Integrase catalytic domain-containing protein</fullName>
    </recommendedName>
</protein>
<dbReference type="GO" id="GO:0009307">
    <property type="term" value="P:DNA restriction-modification system"/>
    <property type="evidence" value="ECO:0007669"/>
    <property type="project" value="InterPro"/>
</dbReference>
<dbReference type="Pfam" id="PF07727">
    <property type="entry name" value="RVT_2"/>
    <property type="match status" value="1"/>
</dbReference>
<dbReference type="GO" id="GO:0007224">
    <property type="term" value="P:smoothened signaling pathway"/>
    <property type="evidence" value="ECO:0007669"/>
    <property type="project" value="TreeGrafter"/>
</dbReference>
<accession>A0AAE0CGX2</accession>
<feature type="compositionally biased region" description="Low complexity" evidence="7">
    <location>
        <begin position="1343"/>
        <end position="1353"/>
    </location>
</feature>
<dbReference type="PANTHER" id="PTHR45951">
    <property type="entry name" value="PROTEIN DISPATCHED-RELATED"/>
    <property type="match status" value="1"/>
</dbReference>
<dbReference type="GO" id="GO:0003677">
    <property type="term" value="F:DNA binding"/>
    <property type="evidence" value="ECO:0007669"/>
    <property type="project" value="InterPro"/>
</dbReference>
<dbReference type="GO" id="GO:0009007">
    <property type="term" value="F:site-specific DNA-methyltransferase (adenine-specific) activity"/>
    <property type="evidence" value="ECO:0007669"/>
    <property type="project" value="InterPro"/>
</dbReference>
<keyword evidence="5" id="KW-0325">Glycoprotein</keyword>
<comment type="subcellular location">
    <subcellularLocation>
        <location evidence="1">Membrane</location>
        <topology evidence="1">Multi-pass membrane protein</topology>
    </subcellularLocation>
</comment>
<dbReference type="GO" id="GO:0022857">
    <property type="term" value="F:transmembrane transporter activity"/>
    <property type="evidence" value="ECO:0007669"/>
    <property type="project" value="TreeGrafter"/>
</dbReference>
<evidence type="ECO:0000256" key="7">
    <source>
        <dbReference type="SAM" id="MobiDB-lite"/>
    </source>
</evidence>
<proteinExistence type="inferred from homology"/>
<dbReference type="GO" id="GO:0016020">
    <property type="term" value="C:membrane"/>
    <property type="evidence" value="ECO:0007669"/>
    <property type="project" value="UniProtKB-SubCell"/>
</dbReference>
<dbReference type="CDD" id="cd09272">
    <property type="entry name" value="RNase_HI_RT_Ty1"/>
    <property type="match status" value="1"/>
</dbReference>
<gene>
    <name evidence="11" type="ORF">CYMTET_36587</name>
</gene>
<evidence type="ECO:0000256" key="5">
    <source>
        <dbReference type="ARBA" id="ARBA00023180"/>
    </source>
</evidence>
<feature type="compositionally biased region" description="Acidic residues" evidence="7">
    <location>
        <begin position="1302"/>
        <end position="1323"/>
    </location>
</feature>
<feature type="transmembrane region" description="Helical" evidence="8">
    <location>
        <begin position="3205"/>
        <end position="3232"/>
    </location>
</feature>
<keyword evidence="2 8" id="KW-0812">Transmembrane</keyword>
<dbReference type="GO" id="GO:0015074">
    <property type="term" value="P:DNA integration"/>
    <property type="evidence" value="ECO:0007669"/>
    <property type="project" value="InterPro"/>
</dbReference>
<name>A0AAE0CGX2_9CHLO</name>
<evidence type="ECO:0000256" key="6">
    <source>
        <dbReference type="ARBA" id="ARBA00038046"/>
    </source>
</evidence>
<feature type="transmembrane region" description="Helical" evidence="8">
    <location>
        <begin position="19"/>
        <end position="36"/>
    </location>
</feature>
<feature type="domain" description="Integrase catalytic" evidence="10">
    <location>
        <begin position="1848"/>
        <end position="2028"/>
    </location>
</feature>
<evidence type="ECO:0000256" key="8">
    <source>
        <dbReference type="SAM" id="Phobius"/>
    </source>
</evidence>
<evidence type="ECO:0000313" key="12">
    <source>
        <dbReference type="Proteomes" id="UP001190700"/>
    </source>
</evidence>
<dbReference type="InterPro" id="IPR008593">
    <property type="entry name" value="Dam_MeTrfase"/>
</dbReference>
<feature type="region of interest" description="Disordered" evidence="7">
    <location>
        <begin position="2919"/>
        <end position="2938"/>
    </location>
</feature>
<keyword evidence="12" id="KW-1185">Reference proteome</keyword>
<dbReference type="PROSITE" id="PS50156">
    <property type="entry name" value="SSD"/>
    <property type="match status" value="1"/>
</dbReference>